<comment type="similarity">
    <text evidence="1">Belongs to the AAR2 family.</text>
</comment>
<evidence type="ECO:0000256" key="1">
    <source>
        <dbReference type="ARBA" id="ARBA00006281"/>
    </source>
</evidence>
<comment type="caution">
    <text evidence="6">The sequence shown here is derived from an EMBL/GenBank/DDBJ whole genome shotgun (WGS) entry which is preliminary data.</text>
</comment>
<dbReference type="InterPro" id="IPR038516">
    <property type="entry name" value="AAR2_N_sf"/>
</dbReference>
<dbReference type="InterPro" id="IPR007946">
    <property type="entry name" value="AAR2"/>
</dbReference>
<dbReference type="AlphaFoldDB" id="A0AAE1ZLC7"/>
<dbReference type="Pfam" id="PF05282">
    <property type="entry name" value="AAR2"/>
    <property type="match status" value="1"/>
</dbReference>
<evidence type="ECO:0000256" key="3">
    <source>
        <dbReference type="ARBA" id="ARBA00030625"/>
    </source>
</evidence>
<keyword evidence="7" id="KW-1185">Reference proteome</keyword>
<reference evidence="6" key="2">
    <citation type="journal article" date="2023" name="Infect Dis Poverty">
        <title>Chromosome-scale genome of the human blood fluke Schistosoma mekongi and its implications for public health.</title>
        <authorList>
            <person name="Zhou M."/>
            <person name="Xu L."/>
            <person name="Xu D."/>
            <person name="Chen W."/>
            <person name="Khan J."/>
            <person name="Hu Y."/>
            <person name="Huang H."/>
            <person name="Wei H."/>
            <person name="Zhang Y."/>
            <person name="Chusongsang P."/>
            <person name="Tanasarnprasert K."/>
            <person name="Hu X."/>
            <person name="Limpanont Y."/>
            <person name="Lv Z."/>
        </authorList>
    </citation>
    <scope>NUCLEOTIDE SEQUENCE</scope>
    <source>
        <strain evidence="6">LV_2022a</strain>
    </source>
</reference>
<dbReference type="InterPro" id="IPR033648">
    <property type="entry name" value="AAR2_C"/>
</dbReference>
<dbReference type="PANTHER" id="PTHR12689">
    <property type="entry name" value="A1 CISTRON SPLICING FACTOR AAR2-RELATED"/>
    <property type="match status" value="1"/>
</dbReference>
<organism evidence="6 7">
    <name type="scientific">Schistosoma mekongi</name>
    <name type="common">Parasitic worm</name>
    <dbReference type="NCBI Taxonomy" id="38744"/>
    <lineage>
        <taxon>Eukaryota</taxon>
        <taxon>Metazoa</taxon>
        <taxon>Spiralia</taxon>
        <taxon>Lophotrochozoa</taxon>
        <taxon>Platyhelminthes</taxon>
        <taxon>Trematoda</taxon>
        <taxon>Digenea</taxon>
        <taxon>Strigeidida</taxon>
        <taxon>Schistosomatoidea</taxon>
        <taxon>Schistosomatidae</taxon>
        <taxon>Schistosoma</taxon>
    </lineage>
</organism>
<proteinExistence type="inferred from homology"/>
<dbReference type="GO" id="GO:0000244">
    <property type="term" value="P:spliceosomal tri-snRNP complex assembly"/>
    <property type="evidence" value="ECO:0007669"/>
    <property type="project" value="TreeGrafter"/>
</dbReference>
<protein>
    <recommendedName>
        <fullName evidence="2">Protein AAR2 homolog</fullName>
    </recommendedName>
    <alternativeName>
        <fullName evidence="3">AAR2 splicing factor homolog</fullName>
    </alternativeName>
</protein>
<accession>A0AAE1ZLC7</accession>
<gene>
    <name evidence="6" type="ORF">MN116_001447</name>
</gene>
<dbReference type="InterPro" id="IPR038514">
    <property type="entry name" value="AAR2_C_sf"/>
</dbReference>
<dbReference type="CDD" id="cd13778">
    <property type="entry name" value="Aar2_C"/>
    <property type="match status" value="1"/>
</dbReference>
<dbReference type="PANTHER" id="PTHR12689:SF4">
    <property type="entry name" value="PROTEIN AAR2 HOMOLOG"/>
    <property type="match status" value="1"/>
</dbReference>
<name>A0AAE1ZLC7_SCHME</name>
<sequence>MKYCQLILHDVPENTELGIDLMCWRVGKYFKGIKDIPLGIHFVYYSAVNSDCLSGQRVGFVTNVSEPGFIVKKWQKEEEDFIDVKLADDEIERLISNFDEISMYLGQYPIDSYRDWISLSNFMTRCTLTRLIPHCGRLYSCPHFLSEPSNTQKRLALKKSDAAVCSSNKNPEDLLPSLSIIPGTEVRFTSLPTKPIYPSQSSPAEITAHCMDQTYTLCATLDLILSTVSSETAASVDKNLEPTHELLGEFQFAFLNLLLNHSIEGWEQWRRILQLLANCEKAIVDYPGLYINFITVVYHQLNNASKPGLPNNNSTVELLDIFFSESSSSSTQRQLTEPGFLPTMLGRLFKNIHSVCISDTSNTNNTYSNETNDILKDLFKRAEGFAHSIKHRFKWNVISSSHLSQRCTSDINEIPFEEFDWDGDEAPVVVQL</sequence>
<evidence type="ECO:0000313" key="6">
    <source>
        <dbReference type="EMBL" id="KAK4476240.1"/>
    </source>
</evidence>
<evidence type="ECO:0000259" key="4">
    <source>
        <dbReference type="Pfam" id="PF05282"/>
    </source>
</evidence>
<dbReference type="CDD" id="cd13777">
    <property type="entry name" value="Aar2_N"/>
    <property type="match status" value="1"/>
</dbReference>
<dbReference type="InterPro" id="IPR033647">
    <property type="entry name" value="Aar2_N"/>
</dbReference>
<dbReference type="Gene3D" id="1.25.40.550">
    <property type="entry name" value="Aar2, C-terminal domain-like"/>
    <property type="match status" value="1"/>
</dbReference>
<dbReference type="Pfam" id="PF20981">
    <property type="entry name" value="AAR2_1st"/>
    <property type="match status" value="1"/>
</dbReference>
<dbReference type="FunFam" id="2.60.34.20:FF:000001">
    <property type="entry name" value="protein AAR2 homolog"/>
    <property type="match status" value="1"/>
</dbReference>
<feature type="domain" description="AAR2 N-terminal" evidence="5">
    <location>
        <begin position="4"/>
        <end position="133"/>
    </location>
</feature>
<dbReference type="Gene3D" id="2.60.34.20">
    <property type="match status" value="1"/>
</dbReference>
<evidence type="ECO:0000256" key="2">
    <source>
        <dbReference type="ARBA" id="ARBA00016372"/>
    </source>
</evidence>
<dbReference type="Proteomes" id="UP001292079">
    <property type="component" value="Unassembled WGS sequence"/>
</dbReference>
<dbReference type="EMBL" id="JALJAT010000001">
    <property type="protein sequence ID" value="KAK4476240.1"/>
    <property type="molecule type" value="Genomic_DNA"/>
</dbReference>
<evidence type="ECO:0000259" key="5">
    <source>
        <dbReference type="Pfam" id="PF20981"/>
    </source>
</evidence>
<evidence type="ECO:0000313" key="7">
    <source>
        <dbReference type="Proteomes" id="UP001292079"/>
    </source>
</evidence>
<feature type="domain" description="AAR2 C-terminal" evidence="4">
    <location>
        <begin position="188"/>
        <end position="396"/>
    </location>
</feature>
<reference evidence="6" key="1">
    <citation type="submission" date="2022-04" db="EMBL/GenBank/DDBJ databases">
        <authorList>
            <person name="Xu L."/>
            <person name="Lv Z."/>
        </authorList>
    </citation>
    <scope>NUCLEOTIDE SEQUENCE</scope>
    <source>
        <strain evidence="6">LV_2022a</strain>
    </source>
</reference>